<keyword evidence="2" id="KW-1185">Reference proteome</keyword>
<dbReference type="Proteomes" id="UP000320359">
    <property type="component" value="Unassembled WGS sequence"/>
</dbReference>
<dbReference type="EMBL" id="VJWL01000001">
    <property type="protein sequence ID" value="TRW49921.1"/>
    <property type="molecule type" value="Genomic_DNA"/>
</dbReference>
<sequence length="326" mass="37527">MELEERFEKFMLSLPSVEGIDLIELEESDRKQKKADYLAMGRQIVIEQKCINQEQASKIQEEVEKFSDADEYPIFYGKRDLNSVIDKLPNKEDIKRTIYSKSTRLLESYLIQANKQIESTVNIFGLSSTCGILVVLNDKVKVLSPEIVASRIQQRLKETRIGNPRFPQIDYVIFISETHNFEGVPIIVVLEGANASENSSAISEYIDYLIHSWGHFNGGDCAKLADSKTCFKKIKENEDPIPDKLTRSEARIHWYRNNRYMEGWTDRQVAMGAAKLIDDIQPFIMKGGPSLPANELAELMMQFGDFIEESNLRGLDIREFNKYHQR</sequence>
<organism evidence="1 2">
    <name type="scientific">Aliidiomarina halalkaliphila</name>
    <dbReference type="NCBI Taxonomy" id="2593535"/>
    <lineage>
        <taxon>Bacteria</taxon>
        <taxon>Pseudomonadati</taxon>
        <taxon>Pseudomonadota</taxon>
        <taxon>Gammaproteobacteria</taxon>
        <taxon>Alteromonadales</taxon>
        <taxon>Idiomarinaceae</taxon>
        <taxon>Aliidiomarina</taxon>
    </lineage>
</organism>
<protein>
    <submittedName>
        <fullName evidence="1">Uncharacterized protein</fullName>
    </submittedName>
</protein>
<gene>
    <name evidence="1" type="ORF">FM042_03465</name>
</gene>
<proteinExistence type="predicted"/>
<comment type="caution">
    <text evidence="1">The sequence shown here is derived from an EMBL/GenBank/DDBJ whole genome shotgun (WGS) entry which is preliminary data.</text>
</comment>
<evidence type="ECO:0000313" key="2">
    <source>
        <dbReference type="Proteomes" id="UP000320359"/>
    </source>
</evidence>
<dbReference type="RefSeq" id="WP_143234347.1">
    <property type="nucleotide sequence ID" value="NZ_VJWL01000001.1"/>
</dbReference>
<accession>A0A552X4G2</accession>
<dbReference type="AlphaFoldDB" id="A0A552X4G2"/>
<dbReference type="OrthoDB" id="7055870at2"/>
<evidence type="ECO:0000313" key="1">
    <source>
        <dbReference type="EMBL" id="TRW49921.1"/>
    </source>
</evidence>
<reference evidence="1 2" key="1">
    <citation type="submission" date="2019-07" db="EMBL/GenBank/DDBJ databases">
        <authorList>
            <person name="Yang M."/>
            <person name="Zhao D."/>
            <person name="Xiang H."/>
        </authorList>
    </citation>
    <scope>NUCLEOTIDE SEQUENCE [LARGE SCALE GENOMIC DNA]</scope>
    <source>
        <strain evidence="1 2">IM1326</strain>
    </source>
</reference>
<name>A0A552X4G2_9GAMM</name>